<dbReference type="AlphaFoldDB" id="A0A8R1IH72"/>
<evidence type="ECO:0000313" key="1">
    <source>
        <dbReference type="EnsemblMetazoa" id="CJA32819.1"/>
    </source>
</evidence>
<dbReference type="SUPFAM" id="SSF48371">
    <property type="entry name" value="ARM repeat"/>
    <property type="match status" value="1"/>
</dbReference>
<sequence>MPKILPDLLRKFWTKISLFQRKIEIGTILEDIFINHCLPDKRKLVPFAKRALDELTELSSGNQRSRRKILMMWAFEHELKILYQQFIETLVEIIKRPLEEVIKRSLKTLANCLMGRPESENLILSALVNAFGHPNYKIGSFVVVLFEGISRKHPAMRIVMAEEIERLAFRKNVNERAHLYSMTFLSQMKFTKKDSDLCCRIMSIYLALFKTI</sequence>
<protein>
    <submittedName>
        <fullName evidence="1">Uncharacterized protein</fullName>
    </submittedName>
</protein>
<dbReference type="InterPro" id="IPR016024">
    <property type="entry name" value="ARM-type_fold"/>
</dbReference>
<dbReference type="PANTHER" id="PTHR12048:SF0">
    <property type="entry name" value="CCAAT_ENHANCER-BINDING PROTEIN ZETA"/>
    <property type="match status" value="1"/>
</dbReference>
<dbReference type="GO" id="GO:0005634">
    <property type="term" value="C:nucleus"/>
    <property type="evidence" value="ECO:0007669"/>
    <property type="project" value="TreeGrafter"/>
</dbReference>
<reference evidence="2" key="1">
    <citation type="submission" date="2010-08" db="EMBL/GenBank/DDBJ databases">
        <authorList>
            <consortium name="Caenorhabditis japonica Sequencing Consortium"/>
            <person name="Wilson R.K."/>
        </authorList>
    </citation>
    <scope>NUCLEOTIDE SEQUENCE [LARGE SCALE GENOMIC DNA]</scope>
    <source>
        <strain evidence="2">DF5081</strain>
    </source>
</reference>
<organism evidence="1 2">
    <name type="scientific">Caenorhabditis japonica</name>
    <dbReference type="NCBI Taxonomy" id="281687"/>
    <lineage>
        <taxon>Eukaryota</taxon>
        <taxon>Metazoa</taxon>
        <taxon>Ecdysozoa</taxon>
        <taxon>Nematoda</taxon>
        <taxon>Chromadorea</taxon>
        <taxon>Rhabditida</taxon>
        <taxon>Rhabditina</taxon>
        <taxon>Rhabditomorpha</taxon>
        <taxon>Rhabditoidea</taxon>
        <taxon>Rhabditidae</taxon>
        <taxon>Peloderinae</taxon>
        <taxon>Caenorhabditis</taxon>
    </lineage>
</organism>
<keyword evidence="2" id="KW-1185">Reference proteome</keyword>
<accession>A0A8R1IH72</accession>
<reference evidence="1" key="2">
    <citation type="submission" date="2022-06" db="UniProtKB">
        <authorList>
            <consortium name="EnsemblMetazoa"/>
        </authorList>
    </citation>
    <scope>IDENTIFICATION</scope>
    <source>
        <strain evidence="1">DF5081</strain>
    </source>
</reference>
<dbReference type="Proteomes" id="UP000005237">
    <property type="component" value="Unassembled WGS sequence"/>
</dbReference>
<dbReference type="EnsemblMetazoa" id="CJA32819.1">
    <property type="protein sequence ID" value="CJA32819.1"/>
    <property type="gene ID" value="WBGene00208666"/>
</dbReference>
<proteinExistence type="predicted"/>
<evidence type="ECO:0000313" key="2">
    <source>
        <dbReference type="Proteomes" id="UP000005237"/>
    </source>
</evidence>
<name>A0A8R1IH72_CAEJA</name>
<dbReference type="InterPro" id="IPR040155">
    <property type="entry name" value="CEBPZ/Mak21-like"/>
</dbReference>
<dbReference type="PANTHER" id="PTHR12048">
    <property type="entry name" value="CCAAT-BINDING FACTOR-RELATED"/>
    <property type="match status" value="1"/>
</dbReference>